<organism evidence="8 9">
    <name type="scientific">Pirellula staleyi (strain ATCC 27377 / DSM 6068 / ICPB 4128)</name>
    <name type="common">Pirella staleyi</name>
    <dbReference type="NCBI Taxonomy" id="530564"/>
    <lineage>
        <taxon>Bacteria</taxon>
        <taxon>Pseudomonadati</taxon>
        <taxon>Planctomycetota</taxon>
        <taxon>Planctomycetia</taxon>
        <taxon>Pirellulales</taxon>
        <taxon>Pirellulaceae</taxon>
        <taxon>Pirellula</taxon>
    </lineage>
</organism>
<dbReference type="EMBL" id="CP001848">
    <property type="protein sequence ID" value="ADB17819.1"/>
    <property type="molecule type" value="Genomic_DNA"/>
</dbReference>
<dbReference type="GO" id="GO:0005886">
    <property type="term" value="C:plasma membrane"/>
    <property type="evidence" value="ECO:0007669"/>
    <property type="project" value="TreeGrafter"/>
</dbReference>
<dbReference type="PROSITE" id="PS50850">
    <property type="entry name" value="MFS"/>
    <property type="match status" value="1"/>
</dbReference>
<keyword evidence="2 6" id="KW-0812">Transmembrane</keyword>
<dbReference type="HOGENOM" id="CLU_001265_46_6_0"/>
<feature type="transmembrane region" description="Helical" evidence="6">
    <location>
        <begin position="402"/>
        <end position="420"/>
    </location>
</feature>
<feature type="transmembrane region" description="Helical" evidence="6">
    <location>
        <begin position="220"/>
        <end position="241"/>
    </location>
</feature>
<gene>
    <name evidence="8" type="ordered locus">Psta_3155</name>
</gene>
<dbReference type="STRING" id="530564.Psta_3155"/>
<evidence type="ECO:0000256" key="3">
    <source>
        <dbReference type="ARBA" id="ARBA00022989"/>
    </source>
</evidence>
<evidence type="ECO:0000256" key="2">
    <source>
        <dbReference type="ARBA" id="ARBA00022692"/>
    </source>
</evidence>
<name>D2QWL6_PIRSD</name>
<feature type="region of interest" description="Disordered" evidence="5">
    <location>
        <begin position="1"/>
        <end position="31"/>
    </location>
</feature>
<proteinExistence type="predicted"/>
<feature type="transmembrane region" description="Helical" evidence="6">
    <location>
        <begin position="531"/>
        <end position="550"/>
    </location>
</feature>
<evidence type="ECO:0000256" key="5">
    <source>
        <dbReference type="SAM" id="MobiDB-lite"/>
    </source>
</evidence>
<evidence type="ECO:0000256" key="6">
    <source>
        <dbReference type="SAM" id="Phobius"/>
    </source>
</evidence>
<evidence type="ECO:0000313" key="8">
    <source>
        <dbReference type="EMBL" id="ADB17819.1"/>
    </source>
</evidence>
<feature type="transmembrane region" description="Helical" evidence="6">
    <location>
        <begin position="262"/>
        <end position="281"/>
    </location>
</feature>
<evidence type="ECO:0000256" key="1">
    <source>
        <dbReference type="ARBA" id="ARBA00004141"/>
    </source>
</evidence>
<dbReference type="Gene3D" id="1.20.1250.20">
    <property type="entry name" value="MFS general substrate transporter like domains"/>
    <property type="match status" value="2"/>
</dbReference>
<dbReference type="InterPro" id="IPR036259">
    <property type="entry name" value="MFS_trans_sf"/>
</dbReference>
<feature type="compositionally biased region" description="Basic residues" evidence="5">
    <location>
        <begin position="1"/>
        <end position="10"/>
    </location>
</feature>
<dbReference type="eggNOG" id="COG0477">
    <property type="taxonomic scope" value="Bacteria"/>
</dbReference>
<dbReference type="GO" id="GO:0046943">
    <property type="term" value="F:carboxylic acid transmembrane transporter activity"/>
    <property type="evidence" value="ECO:0007669"/>
    <property type="project" value="TreeGrafter"/>
</dbReference>
<dbReference type="Proteomes" id="UP000001887">
    <property type="component" value="Chromosome"/>
</dbReference>
<accession>D2QWL6</accession>
<feature type="transmembrane region" description="Helical" evidence="6">
    <location>
        <begin position="135"/>
        <end position="157"/>
    </location>
</feature>
<feature type="transmembrane region" description="Helical" evidence="6">
    <location>
        <begin position="108"/>
        <end position="129"/>
    </location>
</feature>
<feature type="transmembrane region" description="Helical" evidence="6">
    <location>
        <begin position="293"/>
        <end position="313"/>
    </location>
</feature>
<dbReference type="PANTHER" id="PTHR23508:SF10">
    <property type="entry name" value="CARBOXYLIC ACID TRANSPORTER PROTEIN HOMOLOG"/>
    <property type="match status" value="1"/>
</dbReference>
<dbReference type="SUPFAM" id="SSF103473">
    <property type="entry name" value="MFS general substrate transporter"/>
    <property type="match status" value="1"/>
</dbReference>
<feature type="transmembrane region" description="Helical" evidence="6">
    <location>
        <begin position="453"/>
        <end position="471"/>
    </location>
</feature>
<dbReference type="InterPro" id="IPR020846">
    <property type="entry name" value="MFS_dom"/>
</dbReference>
<dbReference type="AlphaFoldDB" id="D2QWL6"/>
<keyword evidence="3 6" id="KW-1133">Transmembrane helix</keyword>
<feature type="transmembrane region" description="Helical" evidence="6">
    <location>
        <begin position="491"/>
        <end position="511"/>
    </location>
</feature>
<evidence type="ECO:0000313" key="9">
    <source>
        <dbReference type="Proteomes" id="UP000001887"/>
    </source>
</evidence>
<feature type="transmembrane region" description="Helical" evidence="6">
    <location>
        <begin position="426"/>
        <end position="446"/>
    </location>
</feature>
<keyword evidence="9" id="KW-1185">Reference proteome</keyword>
<sequence>MKLHATKHWGRSPAGSQETSKLASSSGGESTGRGAWMALAAALLGWMFDGAEMGVFSLVGRQAVKDLLDTNDEAQVGLWFNVITAGFLVGAATGGVLFGWLGDRIGRVRAMTLSVFTYAVFTGLCGVAFNPIQVGVLRFIAALGMGGEWSLGVALVMEVWPNKSRAFMAGLIGAAANVGYLLVGFLGIGLLQFLASMEGGMRGMGLPGSWVDMLVANSGWRLMMIAGTLPALLTFFIRVFVPESEKWEHENEKGSTSNWATVDLLAVLVGMVGPALIVYFWAFDKSGSIDHSIAVRIVATLVGLVIASLGYIYPVVRFLQRQHFAAGTDAVPYKLTLQRMVLAACLSGVALLGTWGSTQQAPSWVDKITEAKFSAEKQALIDAGKTTEAEALVKPRAKEYTLIWLSIGAIVGTIGAAFMGDWFGRRLAYFLLCGLSVASAYLLFLGNTEYGPWLLTCAFINGTCTASFYGWLPLYLPELFRTSVRATGQGFSFNFGRILAAIGVLQVGNLLKQFSSNIDLGFITIPAGHPAACTIITTVYLVGMVLIWFAPETRGKPLPE</sequence>
<reference evidence="8 9" key="1">
    <citation type="journal article" date="2009" name="Stand. Genomic Sci.">
        <title>Complete genome sequence of Pirellula staleyi type strain (ATCC 27377).</title>
        <authorList>
            <person name="Clum A."/>
            <person name="Tindall B.J."/>
            <person name="Sikorski J."/>
            <person name="Ivanova N."/>
            <person name="Mavrommatis K."/>
            <person name="Lucas S."/>
            <person name="Glavina del Rio T."/>
            <person name="Nolan M."/>
            <person name="Chen F."/>
            <person name="Tice H."/>
            <person name="Pitluck S."/>
            <person name="Cheng J.F."/>
            <person name="Chertkov O."/>
            <person name="Brettin T."/>
            <person name="Han C."/>
            <person name="Detter J.C."/>
            <person name="Kuske C."/>
            <person name="Bruce D."/>
            <person name="Goodwin L."/>
            <person name="Ovchinikova G."/>
            <person name="Pati A."/>
            <person name="Mikhailova N."/>
            <person name="Chen A."/>
            <person name="Palaniappan K."/>
            <person name="Land M."/>
            <person name="Hauser L."/>
            <person name="Chang Y.J."/>
            <person name="Jeffries C.D."/>
            <person name="Chain P."/>
            <person name="Rohde M."/>
            <person name="Goker M."/>
            <person name="Bristow J."/>
            <person name="Eisen J.A."/>
            <person name="Markowitz V."/>
            <person name="Hugenholtz P."/>
            <person name="Kyrpides N.C."/>
            <person name="Klenk H.P."/>
            <person name="Lapidus A."/>
        </authorList>
    </citation>
    <scope>NUCLEOTIDE SEQUENCE [LARGE SCALE GENOMIC DNA]</scope>
    <source>
        <strain evidence="9">ATCC 27377 / DSM 6068 / ICPB 4128</strain>
    </source>
</reference>
<dbReference type="InterPro" id="IPR005828">
    <property type="entry name" value="MFS_sugar_transport-like"/>
</dbReference>
<feature type="transmembrane region" description="Helical" evidence="6">
    <location>
        <begin position="78"/>
        <end position="101"/>
    </location>
</feature>
<feature type="compositionally biased region" description="Polar residues" evidence="5">
    <location>
        <begin position="14"/>
        <end position="28"/>
    </location>
</feature>
<dbReference type="PANTHER" id="PTHR23508">
    <property type="entry name" value="CARBOXYLIC ACID TRANSPORTER PROTEIN HOMOLOG"/>
    <property type="match status" value="1"/>
</dbReference>
<dbReference type="KEGG" id="psl:Psta_3155"/>
<comment type="subcellular location">
    <subcellularLocation>
        <location evidence="1">Membrane</location>
        <topology evidence="1">Multi-pass membrane protein</topology>
    </subcellularLocation>
</comment>
<evidence type="ECO:0000259" key="7">
    <source>
        <dbReference type="PROSITE" id="PS50850"/>
    </source>
</evidence>
<evidence type="ECO:0000256" key="4">
    <source>
        <dbReference type="ARBA" id="ARBA00023136"/>
    </source>
</evidence>
<feature type="domain" description="Major facilitator superfamily (MFS) profile" evidence="7">
    <location>
        <begin position="38"/>
        <end position="555"/>
    </location>
</feature>
<dbReference type="Pfam" id="PF00083">
    <property type="entry name" value="Sugar_tr"/>
    <property type="match status" value="1"/>
</dbReference>
<feature type="transmembrane region" description="Helical" evidence="6">
    <location>
        <begin position="35"/>
        <end position="58"/>
    </location>
</feature>
<protein>
    <submittedName>
        <fullName evidence="8">Major facilitator superfamily MFS_1</fullName>
    </submittedName>
</protein>
<feature type="transmembrane region" description="Helical" evidence="6">
    <location>
        <begin position="169"/>
        <end position="195"/>
    </location>
</feature>
<keyword evidence="4 6" id="KW-0472">Membrane</keyword>